<keyword evidence="2" id="KW-0662">Pyridine nucleotide biosynthesis</keyword>
<comment type="pathway">
    <text evidence="5">Cofactor biosynthesis; nicotinate biosynthesis; nicotinate from nicotinamide: step 1/1.</text>
</comment>
<evidence type="ECO:0000259" key="8">
    <source>
        <dbReference type="Pfam" id="PF00857"/>
    </source>
</evidence>
<evidence type="ECO:0000313" key="9">
    <source>
        <dbReference type="EMBL" id="KAF7190447.1"/>
    </source>
</evidence>
<evidence type="ECO:0000256" key="1">
    <source>
        <dbReference type="ARBA" id="ARBA00006336"/>
    </source>
</evidence>
<keyword evidence="3" id="KW-0479">Metal-binding</keyword>
<protein>
    <recommendedName>
        <fullName evidence="6">nicotinamidase</fullName>
        <ecNumber evidence="6">3.5.1.19</ecNumber>
    </recommendedName>
    <alternativeName>
        <fullName evidence="7">Nicotinamide deamidase</fullName>
    </alternativeName>
</protein>
<dbReference type="Gene3D" id="3.40.50.850">
    <property type="entry name" value="Isochorismatase-like"/>
    <property type="match status" value="1"/>
</dbReference>
<dbReference type="EC" id="3.5.1.19" evidence="6"/>
<sequence>MIPALIVVDMQEDFCEPHGSLAVKGGREIAPKINELLDYPGWKLKVATRDVHPKNHVSFASNHKDKKPFVDSHMILNPENEGESQTTLLWPDHCVKDTFGANIIPEINSSKFEIIISKGGDSRVESYSGFGPPFRNPKVSMTELDAKMREKGITHVFCVGLAYDFCVKCTAVDAVDFGYNSFLVEDATKGVQHGAESLEKLRKELEGKGVRVVGMGDEVLR</sequence>
<name>A0A8H6RH57_9PEZI</name>
<dbReference type="Proteomes" id="UP000660729">
    <property type="component" value="Unassembled WGS sequence"/>
</dbReference>
<dbReference type="Pfam" id="PF00857">
    <property type="entry name" value="Isochorismatase"/>
    <property type="match status" value="1"/>
</dbReference>
<keyword evidence="10" id="KW-1185">Reference proteome</keyword>
<gene>
    <name evidence="9" type="ORF">HII31_08161</name>
</gene>
<dbReference type="GO" id="GO:0008936">
    <property type="term" value="F:nicotinamidase activity"/>
    <property type="evidence" value="ECO:0007669"/>
    <property type="project" value="UniProtKB-EC"/>
</dbReference>
<keyword evidence="4" id="KW-0378">Hydrolase</keyword>
<dbReference type="InterPro" id="IPR052347">
    <property type="entry name" value="Isochorismatase_Nicotinamidase"/>
</dbReference>
<proteinExistence type="inferred from homology"/>
<feature type="non-terminal residue" evidence="9">
    <location>
        <position position="1"/>
    </location>
</feature>
<dbReference type="GO" id="GO:0046872">
    <property type="term" value="F:metal ion binding"/>
    <property type="evidence" value="ECO:0007669"/>
    <property type="project" value="UniProtKB-KW"/>
</dbReference>
<dbReference type="GO" id="GO:0019363">
    <property type="term" value="P:pyridine nucleotide biosynthetic process"/>
    <property type="evidence" value="ECO:0007669"/>
    <property type="project" value="UniProtKB-KW"/>
</dbReference>
<evidence type="ECO:0000256" key="6">
    <source>
        <dbReference type="ARBA" id="ARBA00039017"/>
    </source>
</evidence>
<dbReference type="PANTHER" id="PTHR11080">
    <property type="entry name" value="PYRAZINAMIDASE/NICOTINAMIDASE"/>
    <property type="match status" value="1"/>
</dbReference>
<feature type="domain" description="Isochorismatase-like" evidence="8">
    <location>
        <begin position="4"/>
        <end position="193"/>
    </location>
</feature>
<dbReference type="InterPro" id="IPR036380">
    <property type="entry name" value="Isochorismatase-like_sf"/>
</dbReference>
<dbReference type="SUPFAM" id="SSF52499">
    <property type="entry name" value="Isochorismatase-like hydrolases"/>
    <property type="match status" value="1"/>
</dbReference>
<dbReference type="EMBL" id="JABCIY010000169">
    <property type="protein sequence ID" value="KAF7190447.1"/>
    <property type="molecule type" value="Genomic_DNA"/>
</dbReference>
<evidence type="ECO:0000313" key="10">
    <source>
        <dbReference type="Proteomes" id="UP000660729"/>
    </source>
</evidence>
<comment type="caution">
    <text evidence="9">The sequence shown here is derived from an EMBL/GenBank/DDBJ whole genome shotgun (WGS) entry which is preliminary data.</text>
</comment>
<evidence type="ECO:0000256" key="7">
    <source>
        <dbReference type="ARBA" id="ARBA00043224"/>
    </source>
</evidence>
<evidence type="ECO:0000256" key="2">
    <source>
        <dbReference type="ARBA" id="ARBA00022642"/>
    </source>
</evidence>
<dbReference type="CDD" id="cd01011">
    <property type="entry name" value="nicotinamidase"/>
    <property type="match status" value="1"/>
</dbReference>
<dbReference type="InterPro" id="IPR000868">
    <property type="entry name" value="Isochorismatase-like_dom"/>
</dbReference>
<dbReference type="AlphaFoldDB" id="A0A8H6RH57"/>
<reference evidence="9" key="1">
    <citation type="submission" date="2020-04" db="EMBL/GenBank/DDBJ databases">
        <title>Draft genome resource of the tomato pathogen Pseudocercospora fuligena.</title>
        <authorList>
            <person name="Zaccaron A."/>
        </authorList>
    </citation>
    <scope>NUCLEOTIDE SEQUENCE</scope>
    <source>
        <strain evidence="9">PF001</strain>
    </source>
</reference>
<evidence type="ECO:0000256" key="5">
    <source>
        <dbReference type="ARBA" id="ARBA00037900"/>
    </source>
</evidence>
<organism evidence="9 10">
    <name type="scientific">Pseudocercospora fuligena</name>
    <dbReference type="NCBI Taxonomy" id="685502"/>
    <lineage>
        <taxon>Eukaryota</taxon>
        <taxon>Fungi</taxon>
        <taxon>Dikarya</taxon>
        <taxon>Ascomycota</taxon>
        <taxon>Pezizomycotina</taxon>
        <taxon>Dothideomycetes</taxon>
        <taxon>Dothideomycetidae</taxon>
        <taxon>Mycosphaerellales</taxon>
        <taxon>Mycosphaerellaceae</taxon>
        <taxon>Pseudocercospora</taxon>
    </lineage>
</organism>
<accession>A0A8H6RH57</accession>
<evidence type="ECO:0000256" key="4">
    <source>
        <dbReference type="ARBA" id="ARBA00022801"/>
    </source>
</evidence>
<comment type="similarity">
    <text evidence="1">Belongs to the isochorismatase family.</text>
</comment>
<evidence type="ECO:0000256" key="3">
    <source>
        <dbReference type="ARBA" id="ARBA00022723"/>
    </source>
</evidence>
<dbReference type="OrthoDB" id="3341310at2759"/>
<dbReference type="PANTHER" id="PTHR11080:SF2">
    <property type="entry name" value="LD05707P"/>
    <property type="match status" value="1"/>
</dbReference>